<dbReference type="InterPro" id="IPR000742">
    <property type="entry name" value="EGF"/>
</dbReference>
<feature type="non-terminal residue" evidence="6">
    <location>
        <position position="1"/>
    </location>
</feature>
<dbReference type="EMBL" id="AJWJ01001156">
    <property type="protein sequence ID" value="KAF2068172.1"/>
    <property type="molecule type" value="Genomic_DNA"/>
</dbReference>
<gene>
    <name evidence="6" type="ORF">CYY_010502</name>
</gene>
<proteinExistence type="predicted"/>
<protein>
    <recommendedName>
        <fullName evidence="5">EGF-like domain-containing protein</fullName>
    </recommendedName>
</protein>
<evidence type="ECO:0000256" key="4">
    <source>
        <dbReference type="SAM" id="SignalP"/>
    </source>
</evidence>
<feature type="disulfide bond" evidence="3">
    <location>
        <begin position="542"/>
        <end position="551"/>
    </location>
</feature>
<evidence type="ECO:0000256" key="1">
    <source>
        <dbReference type="ARBA" id="ARBA00022729"/>
    </source>
</evidence>
<dbReference type="InterPro" id="IPR014756">
    <property type="entry name" value="Ig_E-set"/>
</dbReference>
<evidence type="ECO:0000313" key="7">
    <source>
        <dbReference type="Proteomes" id="UP000695562"/>
    </source>
</evidence>
<dbReference type="Proteomes" id="UP000695562">
    <property type="component" value="Unassembled WGS sequence"/>
</dbReference>
<keyword evidence="7" id="KW-1185">Reference proteome</keyword>
<dbReference type="AlphaFoldDB" id="A0A8J4PJ48"/>
<keyword evidence="2" id="KW-0325">Glycoprotein</keyword>
<feature type="chain" id="PRO_5035267104" description="EGF-like domain-containing protein" evidence="4">
    <location>
        <begin position="23"/>
        <end position="694"/>
    </location>
</feature>
<dbReference type="Gene3D" id="2.10.25.10">
    <property type="entry name" value="Laminin"/>
    <property type="match status" value="1"/>
</dbReference>
<evidence type="ECO:0000256" key="2">
    <source>
        <dbReference type="ARBA" id="ARBA00023180"/>
    </source>
</evidence>
<comment type="caution">
    <text evidence="6">The sequence shown here is derived from an EMBL/GenBank/DDBJ whole genome shotgun (WGS) entry which is preliminary data.</text>
</comment>
<keyword evidence="3" id="KW-1015">Disulfide bond</keyword>
<evidence type="ECO:0000313" key="6">
    <source>
        <dbReference type="EMBL" id="KAF2068172.1"/>
    </source>
</evidence>
<organism evidence="6 7">
    <name type="scientific">Polysphondylium violaceum</name>
    <dbReference type="NCBI Taxonomy" id="133409"/>
    <lineage>
        <taxon>Eukaryota</taxon>
        <taxon>Amoebozoa</taxon>
        <taxon>Evosea</taxon>
        <taxon>Eumycetozoa</taxon>
        <taxon>Dictyostelia</taxon>
        <taxon>Dictyosteliales</taxon>
        <taxon>Dictyosteliaceae</taxon>
        <taxon>Polysphondylium</taxon>
    </lineage>
</organism>
<evidence type="ECO:0000256" key="3">
    <source>
        <dbReference type="PROSITE-ProRule" id="PRU00076"/>
    </source>
</evidence>
<dbReference type="PANTHER" id="PTHR31341">
    <property type="entry name" value="IPT/TIG DOMAIN-CONTAINING PROTEIN-RELATED-RELATED"/>
    <property type="match status" value="1"/>
</dbReference>
<dbReference type="SUPFAM" id="SSF81296">
    <property type="entry name" value="E set domains"/>
    <property type="match status" value="2"/>
</dbReference>
<keyword evidence="1 4" id="KW-0732">Signal</keyword>
<dbReference type="Pfam" id="PF01833">
    <property type="entry name" value="TIG"/>
    <property type="match status" value="1"/>
</dbReference>
<dbReference type="InterPro" id="IPR052014">
    <property type="entry name" value="Dictyostelium_Tiger"/>
</dbReference>
<name>A0A8J4PJ48_9MYCE</name>
<dbReference type="InterPro" id="IPR013783">
    <property type="entry name" value="Ig-like_fold"/>
</dbReference>
<evidence type="ECO:0000259" key="5">
    <source>
        <dbReference type="PROSITE" id="PS50026"/>
    </source>
</evidence>
<dbReference type="InterPro" id="IPR002909">
    <property type="entry name" value="IPT_dom"/>
</dbReference>
<comment type="caution">
    <text evidence="3">Lacks conserved residue(s) required for the propagation of feature annotation.</text>
</comment>
<dbReference type="Gene3D" id="2.60.40.10">
    <property type="entry name" value="Immunoglobulins"/>
    <property type="match status" value="2"/>
</dbReference>
<accession>A0A8J4PJ48</accession>
<sequence>MMKSNILLIFVIVLITCLKVESQFTVYPSILYKGILTPITLKGTFSFGTQPTVKFGAIDGEIVSYTTTEVIIRPANIDSVTLPSVTITLSGYTPITIPTIYYTGYSQIDQYLYLIGDFQSIQSKSLYAYSLNQQTQIPCVYFNATSCFYEIVQDIISSTAPTLFVDRSTGVEVFRTTILIGPIVEKVIATGNQIIIQGFNLSPLNYVNINSVKCDIELSSDVQVVCNPIQSFYFDKITSYTVDVGLTIPSSPITSVSYQRGVLESFTSLSDGSTISISNFDESQHVFSNLFIVGLENSLPVTFSISSEIEVTFTKDATCGYVYLVDTTDPNAVVRLSNSMLLCPKEVVTNVGIPQNTDGVLYITGNYLSPNIYGTTEKRFSYYIDKDTGSETIQLSSISMTGNGIYTLVFPIPQGPIPFLLKMQSTGGTSTSSLIRYAPTIISVTETSYNIPSNVTITGTGFYNSQCQVFIGNSQCKNVQVLDLTTLTCLFASNVLPVDNKRIAVSVSFQNIYNGLNYIFEYKCSNPCVYGTCSPLENTCVCEGDWIGPSCSHLAPKIDRISSTKYGTPGKVTIDGDNFANVNLQVAIGGSICGDPLASQDTKSITCLFKSDVIVSDSNQALDVLVSVDSIAITKEKIFLYIKPEKQCPIGSNGQVCSGHGNCNQQQFTCDCNKDWESLDCSLPNLGGSLTPPV</sequence>
<dbReference type="PROSITE" id="PS00022">
    <property type="entry name" value="EGF_1"/>
    <property type="match status" value="1"/>
</dbReference>
<feature type="signal peptide" evidence="4">
    <location>
        <begin position="1"/>
        <end position="22"/>
    </location>
</feature>
<dbReference type="PROSITE" id="PS50026">
    <property type="entry name" value="EGF_3"/>
    <property type="match status" value="1"/>
</dbReference>
<reference evidence="6" key="1">
    <citation type="submission" date="2020-01" db="EMBL/GenBank/DDBJ databases">
        <title>Development of genomics and gene disruption for Polysphondylium violaceum indicates a role for the polyketide synthase stlB in stalk morphogenesis.</title>
        <authorList>
            <person name="Narita B."/>
            <person name="Kawabe Y."/>
            <person name="Kin K."/>
            <person name="Saito T."/>
            <person name="Gibbs R."/>
            <person name="Kuspa A."/>
            <person name="Muzny D."/>
            <person name="Queller D."/>
            <person name="Richards S."/>
            <person name="Strassman J."/>
            <person name="Sucgang R."/>
            <person name="Worley K."/>
            <person name="Schaap P."/>
        </authorList>
    </citation>
    <scope>NUCLEOTIDE SEQUENCE</scope>
    <source>
        <strain evidence="6">QSvi11</strain>
    </source>
</reference>
<dbReference type="OrthoDB" id="5951731at2759"/>
<feature type="domain" description="EGF-like" evidence="5">
    <location>
        <begin position="520"/>
        <end position="552"/>
    </location>
</feature>
<keyword evidence="3" id="KW-0245">EGF-like domain</keyword>